<dbReference type="OrthoDB" id="9804482at2"/>
<dbReference type="RefSeq" id="WP_144398879.1">
    <property type="nucleotide sequence ID" value="NZ_VJXW01000027.1"/>
</dbReference>
<proteinExistence type="predicted"/>
<organism evidence="2 3">
    <name type="scientific">Criibacterium bergeronii</name>
    <dbReference type="NCBI Taxonomy" id="1871336"/>
    <lineage>
        <taxon>Bacteria</taxon>
        <taxon>Bacillati</taxon>
        <taxon>Bacillota</taxon>
        <taxon>Clostridia</taxon>
        <taxon>Peptostreptococcales</taxon>
        <taxon>Filifactoraceae</taxon>
        <taxon>Criibacterium</taxon>
    </lineage>
</organism>
<protein>
    <submittedName>
        <fullName evidence="2">Uncharacterized protein</fullName>
    </submittedName>
</protein>
<sequence>MSLEKGNVIKTDLSDNTMILDVKNKEKQAVLFTGTQFVLASGIRENKESGKFEWDNGRYANGIKTIAQMQNNSFEAMKETISFLTEYNHKDFTKALISIETGIENEDLLDKAYDEYMENEAMTLIDNQFYDYVDESGLERAIVEKEKTVDNSKEDLENKQTGKEKVTEQKSDRSEKADTINVTGNIVKDVGVKSLISKDGKEYISLKVNEAKPLKVKHQEKQETKAKDEISVMDKLNQYKQRSEKIKSEPVKKLIDKEI</sequence>
<accession>A0A552UWA2</accession>
<feature type="region of interest" description="Disordered" evidence="1">
    <location>
        <begin position="149"/>
        <end position="176"/>
    </location>
</feature>
<name>A0A552UWA2_9FIRM</name>
<dbReference type="Proteomes" id="UP000319424">
    <property type="component" value="Unassembled WGS sequence"/>
</dbReference>
<evidence type="ECO:0000313" key="2">
    <source>
        <dbReference type="EMBL" id="TRW22475.1"/>
    </source>
</evidence>
<gene>
    <name evidence="2" type="ORF">FL857_11195</name>
</gene>
<reference evidence="2 3" key="1">
    <citation type="submission" date="2019-07" db="EMBL/GenBank/DDBJ databases">
        <title>Criibacterium bergeronii gen. nov., sp. nov. isolated from human clinical samples.</title>
        <authorList>
            <person name="Maheux A.F."/>
            <person name="Boudreau D.K."/>
            <person name="Berube E."/>
            <person name="Brodeur S."/>
            <person name="Bernard K.A."/>
            <person name="Abed J.Y."/>
            <person name="Ducrey E."/>
            <person name="Guay E.F."/>
            <person name="Raymond F."/>
            <person name="Corbeil J."/>
            <person name="Domingo M.-C."/>
            <person name="Roy P.H."/>
            <person name="Boissinot M."/>
            <person name="Tocheva E.I."/>
            <person name="Omar R.F."/>
        </authorList>
    </citation>
    <scope>NUCLEOTIDE SEQUENCE [LARGE SCALE GENOMIC DNA]</scope>
    <source>
        <strain evidence="2 3">CCRI-24246</strain>
    </source>
</reference>
<dbReference type="EMBL" id="VJXW01000027">
    <property type="protein sequence ID" value="TRW22475.1"/>
    <property type="molecule type" value="Genomic_DNA"/>
</dbReference>
<comment type="caution">
    <text evidence="2">The sequence shown here is derived from an EMBL/GenBank/DDBJ whole genome shotgun (WGS) entry which is preliminary data.</text>
</comment>
<dbReference type="AlphaFoldDB" id="A0A552UWA2"/>
<evidence type="ECO:0000256" key="1">
    <source>
        <dbReference type="SAM" id="MobiDB-lite"/>
    </source>
</evidence>
<evidence type="ECO:0000313" key="3">
    <source>
        <dbReference type="Proteomes" id="UP000319424"/>
    </source>
</evidence>